<proteinExistence type="inferred from homology"/>
<dbReference type="PANTHER" id="PTHR23538:SF1">
    <property type="entry name" value="44.5 KD BACTERIOCHLOROPHYLL SYNTHASE SUBUNIT"/>
    <property type="match status" value="1"/>
</dbReference>
<dbReference type="Pfam" id="PF03209">
    <property type="entry name" value="PUCC"/>
    <property type="match status" value="1"/>
</dbReference>
<dbReference type="InterPro" id="IPR020846">
    <property type="entry name" value="MFS_dom"/>
</dbReference>
<evidence type="ECO:0000256" key="1">
    <source>
        <dbReference type="ARBA" id="ARBA00004141"/>
    </source>
</evidence>
<dbReference type="PANTHER" id="PTHR23538">
    <property type="entry name" value="44.5 KD BACTERIOCHLOROPHYLL SYNTHASE SUBUNIT"/>
    <property type="match status" value="1"/>
</dbReference>
<accession>A0A5B2VGU1</accession>
<feature type="transmembrane region" description="Helical" evidence="6">
    <location>
        <begin position="235"/>
        <end position="258"/>
    </location>
</feature>
<feature type="transmembrane region" description="Helical" evidence="6">
    <location>
        <begin position="330"/>
        <end position="352"/>
    </location>
</feature>
<evidence type="ECO:0000313" key="8">
    <source>
        <dbReference type="EMBL" id="KAA2238104.1"/>
    </source>
</evidence>
<comment type="caution">
    <text evidence="8">The sequence shown here is derived from an EMBL/GenBank/DDBJ whole genome shotgun (WGS) entry which is preliminary data.</text>
</comment>
<gene>
    <name evidence="8" type="ORF">F0L46_07445</name>
</gene>
<feature type="transmembrane region" description="Helical" evidence="6">
    <location>
        <begin position="76"/>
        <end position="97"/>
    </location>
</feature>
<dbReference type="PROSITE" id="PS50850">
    <property type="entry name" value="MFS"/>
    <property type="match status" value="1"/>
</dbReference>
<dbReference type="CDD" id="cd06176">
    <property type="entry name" value="MFS_BCD_PucC-like"/>
    <property type="match status" value="1"/>
</dbReference>
<dbReference type="GO" id="GO:0022857">
    <property type="term" value="F:transmembrane transporter activity"/>
    <property type="evidence" value="ECO:0007669"/>
    <property type="project" value="InterPro"/>
</dbReference>
<dbReference type="Gene3D" id="1.20.1250.20">
    <property type="entry name" value="MFS general substrate transporter like domains"/>
    <property type="match status" value="1"/>
</dbReference>
<evidence type="ECO:0000259" key="7">
    <source>
        <dbReference type="PROSITE" id="PS50850"/>
    </source>
</evidence>
<feature type="transmembrane region" description="Helical" evidence="6">
    <location>
        <begin position="140"/>
        <end position="159"/>
    </location>
</feature>
<feature type="transmembrane region" description="Helical" evidence="6">
    <location>
        <begin position="197"/>
        <end position="215"/>
    </location>
</feature>
<feature type="transmembrane region" description="Helical" evidence="6">
    <location>
        <begin position="109"/>
        <end position="128"/>
    </location>
</feature>
<dbReference type="SUPFAM" id="SSF103473">
    <property type="entry name" value="MFS general substrate transporter"/>
    <property type="match status" value="1"/>
</dbReference>
<dbReference type="InterPro" id="IPR036259">
    <property type="entry name" value="MFS_trans_sf"/>
</dbReference>
<keyword evidence="4 6" id="KW-1133">Transmembrane helix</keyword>
<feature type="transmembrane region" description="Helical" evidence="6">
    <location>
        <begin position="42"/>
        <end position="64"/>
    </location>
</feature>
<keyword evidence="3 6" id="KW-0812">Transmembrane</keyword>
<evidence type="ECO:0000256" key="3">
    <source>
        <dbReference type="ARBA" id="ARBA00022692"/>
    </source>
</evidence>
<keyword evidence="9" id="KW-1185">Reference proteome</keyword>
<protein>
    <submittedName>
        <fullName evidence="8">BCD family MFS transporter</fullName>
    </submittedName>
</protein>
<evidence type="ECO:0000256" key="4">
    <source>
        <dbReference type="ARBA" id="ARBA00022989"/>
    </source>
</evidence>
<feature type="transmembrane region" description="Helical" evidence="6">
    <location>
        <begin position="296"/>
        <end position="318"/>
    </location>
</feature>
<keyword evidence="5 6" id="KW-0472">Membrane</keyword>
<dbReference type="InterPro" id="IPR004896">
    <property type="entry name" value="PucC-rel"/>
</dbReference>
<dbReference type="OrthoDB" id="5800821at2"/>
<name>A0A5B2VGU1_9HYPH</name>
<evidence type="ECO:0000256" key="6">
    <source>
        <dbReference type="SAM" id="Phobius"/>
    </source>
</evidence>
<reference evidence="8 9" key="2">
    <citation type="submission" date="2019-09" db="EMBL/GenBank/DDBJ databases">
        <authorList>
            <person name="Jin C."/>
        </authorList>
    </citation>
    <scope>NUCLEOTIDE SEQUENCE [LARGE SCALE GENOMIC DNA]</scope>
    <source>
        <strain evidence="8 9">BN140002</strain>
    </source>
</reference>
<feature type="transmembrane region" description="Helical" evidence="6">
    <location>
        <begin position="6"/>
        <end position="22"/>
    </location>
</feature>
<comment type="subcellular location">
    <subcellularLocation>
        <location evidence="1">Membrane</location>
        <topology evidence="1">Multi-pass membrane protein</topology>
    </subcellularLocation>
</comment>
<reference evidence="8 9" key="1">
    <citation type="submission" date="2019-09" db="EMBL/GenBank/DDBJ databases">
        <title>Salinarimonas rosea gen. nov., sp. nov., a new member of the a-2 subgroup of the Proteobacteria.</title>
        <authorList>
            <person name="Liu J."/>
        </authorList>
    </citation>
    <scope>NUCLEOTIDE SEQUENCE [LARGE SCALE GENOMIC DNA]</scope>
    <source>
        <strain evidence="8 9">BN140002</strain>
    </source>
</reference>
<comment type="similarity">
    <text evidence="2">Belongs to the PucC family.</text>
</comment>
<evidence type="ECO:0000256" key="5">
    <source>
        <dbReference type="ARBA" id="ARBA00023136"/>
    </source>
</evidence>
<dbReference type="Proteomes" id="UP000323142">
    <property type="component" value="Unassembled WGS sequence"/>
</dbReference>
<dbReference type="AlphaFoldDB" id="A0A5B2VGU1"/>
<organism evidence="8 9">
    <name type="scientific">Salinarimonas soli</name>
    <dbReference type="NCBI Taxonomy" id="1638099"/>
    <lineage>
        <taxon>Bacteria</taxon>
        <taxon>Pseudomonadati</taxon>
        <taxon>Pseudomonadota</taxon>
        <taxon>Alphaproteobacteria</taxon>
        <taxon>Hyphomicrobiales</taxon>
        <taxon>Salinarimonadaceae</taxon>
        <taxon>Salinarimonas</taxon>
    </lineage>
</organism>
<dbReference type="EMBL" id="VUOA01000016">
    <property type="protein sequence ID" value="KAA2238104.1"/>
    <property type="molecule type" value="Genomic_DNA"/>
</dbReference>
<sequence length="415" mass="41900">MTIELSLAASIPGGLIALHYAVQVLRPRWGHGSDMGGRRTPWIIGGMAALAAGGVLAALGTAWAANDRLAGLSLSVLAFALIGVGVGAAGTSLLALLAEQVDARRRPAAAAIVWIMMIVGFVITAGTAGPFLDPFSFERLVTVAFVVSLAAFAVTLGALHRLERPRTGAAHATAGEAPQSFRAALAEVWREPQARRFTIFVFGSMLAYSAQDLILEPFAGLVFGLSPGETTSLSGLQHAGVLLGMVLVGALGGVGGGVSGALNRWAVGGCFGSALALAGLTLAAVAGPGWPLRPNVFLLGFFNGVFAVAAIGSMMSLADNGAGRRQGTRVGLWGAAQGVAFGLGGFVGAVGVDLCRLVTPSQAAPFGAVFAAEAVLFVVSAHLALKVNATLRQCPVMAVATVDLVQPAAASGGRS</sequence>
<evidence type="ECO:0000256" key="2">
    <source>
        <dbReference type="ARBA" id="ARBA00008412"/>
    </source>
</evidence>
<feature type="transmembrane region" description="Helical" evidence="6">
    <location>
        <begin position="364"/>
        <end position="385"/>
    </location>
</feature>
<dbReference type="GO" id="GO:0016020">
    <property type="term" value="C:membrane"/>
    <property type="evidence" value="ECO:0007669"/>
    <property type="project" value="UniProtKB-SubCell"/>
</dbReference>
<evidence type="ECO:0000313" key="9">
    <source>
        <dbReference type="Proteomes" id="UP000323142"/>
    </source>
</evidence>
<dbReference type="InterPro" id="IPR026036">
    <property type="entry name" value="PucC"/>
</dbReference>
<feature type="transmembrane region" description="Helical" evidence="6">
    <location>
        <begin position="265"/>
        <end position="290"/>
    </location>
</feature>
<dbReference type="PIRSF" id="PIRSF016565">
    <property type="entry name" value="PucC"/>
    <property type="match status" value="1"/>
</dbReference>
<feature type="domain" description="Major facilitator superfamily (MFS) profile" evidence="7">
    <location>
        <begin position="1"/>
        <end position="392"/>
    </location>
</feature>